<reference evidence="3 4" key="1">
    <citation type="submission" date="2019-03" db="EMBL/GenBank/DDBJ databases">
        <title>Whole genome sequence of a novel Rubrobacter taiwanensis strain, isolated from Yellowstone National Park.</title>
        <authorList>
            <person name="Freed S."/>
            <person name="Ramaley R.F."/>
            <person name="Kyndt J.A."/>
        </authorList>
    </citation>
    <scope>NUCLEOTIDE SEQUENCE [LARGE SCALE GENOMIC DNA]</scope>
    <source>
        <strain evidence="3 4">Yellowstone</strain>
    </source>
</reference>
<gene>
    <name evidence="3" type="ORF">E0L93_06530</name>
</gene>
<dbReference type="Proteomes" id="UP000295244">
    <property type="component" value="Unassembled WGS sequence"/>
</dbReference>
<proteinExistence type="predicted"/>
<accession>A0A4R1BKZ4</accession>
<feature type="transmembrane region" description="Helical" evidence="1">
    <location>
        <begin position="313"/>
        <end position="333"/>
    </location>
</feature>
<organism evidence="3 4">
    <name type="scientific">Rubrobacter taiwanensis</name>
    <dbReference type="NCBI Taxonomy" id="185139"/>
    <lineage>
        <taxon>Bacteria</taxon>
        <taxon>Bacillati</taxon>
        <taxon>Actinomycetota</taxon>
        <taxon>Rubrobacteria</taxon>
        <taxon>Rubrobacterales</taxon>
        <taxon>Rubrobacteraceae</taxon>
        <taxon>Rubrobacter</taxon>
    </lineage>
</organism>
<feature type="transmembrane region" description="Helical" evidence="1">
    <location>
        <begin position="369"/>
        <end position="391"/>
    </location>
</feature>
<feature type="transmembrane region" description="Helical" evidence="1">
    <location>
        <begin position="481"/>
        <end position="503"/>
    </location>
</feature>
<evidence type="ECO:0000256" key="2">
    <source>
        <dbReference type="SAM" id="SignalP"/>
    </source>
</evidence>
<comment type="caution">
    <text evidence="3">The sequence shown here is derived from an EMBL/GenBank/DDBJ whole genome shotgun (WGS) entry which is preliminary data.</text>
</comment>
<dbReference type="EMBL" id="SKBU01000013">
    <property type="protein sequence ID" value="TCJ18070.1"/>
    <property type="molecule type" value="Genomic_DNA"/>
</dbReference>
<feature type="transmembrane region" description="Helical" evidence="1">
    <location>
        <begin position="586"/>
        <end position="605"/>
    </location>
</feature>
<keyword evidence="1" id="KW-0812">Transmembrane</keyword>
<protein>
    <recommendedName>
        <fullName evidence="5">Alkaline phosphatase family protein</fullName>
    </recommendedName>
</protein>
<feature type="transmembrane region" description="Helical" evidence="1">
    <location>
        <begin position="535"/>
        <end position="556"/>
    </location>
</feature>
<feature type="transmembrane region" description="Helical" evidence="1">
    <location>
        <begin position="457"/>
        <end position="474"/>
    </location>
</feature>
<keyword evidence="1" id="KW-1133">Transmembrane helix</keyword>
<keyword evidence="4" id="KW-1185">Reference proteome</keyword>
<dbReference type="InterPro" id="IPR017850">
    <property type="entry name" value="Alkaline_phosphatase_core_sf"/>
</dbReference>
<feature type="signal peptide" evidence="2">
    <location>
        <begin position="1"/>
        <end position="25"/>
    </location>
</feature>
<feature type="transmembrane region" description="Helical" evidence="1">
    <location>
        <begin position="563"/>
        <end position="580"/>
    </location>
</feature>
<dbReference type="RefSeq" id="WP_132690149.1">
    <property type="nucleotide sequence ID" value="NZ_SKBU01000013.1"/>
</dbReference>
<evidence type="ECO:0000313" key="3">
    <source>
        <dbReference type="EMBL" id="TCJ18070.1"/>
    </source>
</evidence>
<evidence type="ECO:0000313" key="4">
    <source>
        <dbReference type="Proteomes" id="UP000295244"/>
    </source>
</evidence>
<feature type="chain" id="PRO_5020579769" description="Alkaline phosphatase family protein" evidence="2">
    <location>
        <begin position="26"/>
        <end position="615"/>
    </location>
</feature>
<sequence>MRKIAPVLLLFCLLLLAGAAHPAAAAPPERPAVLVLVEELSWEAVRENPELAAVFEEGAVANLSTVQGEKPQDPRLPYLFLGAGARADTSVAPRELPGATARIGEAFTGPASTVHPGALGDALARSGVKAAAVGDRALLVAMDSAGNVPLRYPEGPPGAILGEALEAGAGFIALEAAGPEEAAEAVEAARAAGAAVAVASPLAPEGAANLTPFTLLQPDGEPGALYSPGTRTAGLISSADVAPTLLAALGAPAPPEMTGRAATIEPGGPEPVERMQERLAFVAEQRFAVWALIAAASIPLLAGSALRWGRDGVAYSILAGTALPAGALLAAAFPVTGAAPAAALTLGFAAGLAALALRLSGSWSGHLALVFLISTLAIAADSAAGGALMRYSTLGFNPAYGARFYGIGNEYAAVLLGALCVGLGALCARRPQLFWSLAVAGSLAVPVLGLPVTGANVGASLAAGAGIGATLGLMRRNGPAGAVLWSAGGLGLAAAASLLSALLDPEASHGTRALSGRLDLAAVAAQRLLLSLQHLLNPALLAVFAAFAGIACAGWLRVRGTAFGAGMLGGAVAALAMGALNDSGLVATVLTLAYPAAAAAVVLLTPKGGQPRILR</sequence>
<feature type="transmembrane region" description="Helical" evidence="1">
    <location>
        <begin position="339"/>
        <end position="357"/>
    </location>
</feature>
<evidence type="ECO:0000256" key="1">
    <source>
        <dbReference type="SAM" id="Phobius"/>
    </source>
</evidence>
<feature type="transmembrane region" description="Helical" evidence="1">
    <location>
        <begin position="287"/>
        <end position="306"/>
    </location>
</feature>
<feature type="transmembrane region" description="Helical" evidence="1">
    <location>
        <begin position="433"/>
        <end position="451"/>
    </location>
</feature>
<keyword evidence="1" id="KW-0472">Membrane</keyword>
<dbReference type="SUPFAM" id="SSF53649">
    <property type="entry name" value="Alkaline phosphatase-like"/>
    <property type="match status" value="1"/>
</dbReference>
<feature type="transmembrane region" description="Helical" evidence="1">
    <location>
        <begin position="411"/>
        <end position="428"/>
    </location>
</feature>
<name>A0A4R1BKZ4_9ACTN</name>
<dbReference type="OrthoDB" id="9800863at2"/>
<evidence type="ECO:0008006" key="5">
    <source>
        <dbReference type="Google" id="ProtNLM"/>
    </source>
</evidence>
<dbReference type="AlphaFoldDB" id="A0A4R1BKZ4"/>
<keyword evidence="2" id="KW-0732">Signal</keyword>